<organism evidence="13 15">
    <name type="scientific">Shewanella psychromarinicola</name>
    <dbReference type="NCBI Taxonomy" id="2487742"/>
    <lineage>
        <taxon>Bacteria</taxon>
        <taxon>Pseudomonadati</taxon>
        <taxon>Pseudomonadota</taxon>
        <taxon>Gammaproteobacteria</taxon>
        <taxon>Alteromonadales</taxon>
        <taxon>Shewanellaceae</taxon>
        <taxon>Shewanella</taxon>
    </lineage>
</organism>
<dbReference type="KEGG" id="spsr:EGC80_01960"/>
<dbReference type="InterPro" id="IPR000326">
    <property type="entry name" value="PAP2/HPO"/>
</dbReference>
<dbReference type="EMBL" id="CP034073">
    <property type="protein sequence ID" value="AZG33811.1"/>
    <property type="molecule type" value="Genomic_DNA"/>
</dbReference>
<feature type="transmembrane region" description="Helical" evidence="10">
    <location>
        <begin position="57"/>
        <end position="76"/>
    </location>
</feature>
<dbReference type="EC" id="3.6.1.27" evidence="2"/>
<feature type="domain" description="Phosphatidic acid phosphatase type 2/haloperoxidase" evidence="11">
    <location>
        <begin position="58"/>
        <end position="167"/>
    </location>
</feature>
<evidence type="ECO:0000256" key="9">
    <source>
        <dbReference type="ARBA" id="ARBA00047594"/>
    </source>
</evidence>
<dbReference type="OrthoDB" id="9780507at2"/>
<comment type="subcellular location">
    <subcellularLocation>
        <location evidence="1">Cell membrane</location>
        <topology evidence="1">Multi-pass membrane protein</topology>
    </subcellularLocation>
</comment>
<dbReference type="SUPFAM" id="SSF48317">
    <property type="entry name" value="Acid phosphatase/Vanadium-dependent haloperoxidase"/>
    <property type="match status" value="1"/>
</dbReference>
<dbReference type="Gene3D" id="1.20.144.10">
    <property type="entry name" value="Phosphatidic acid phosphatase type 2/haloperoxidase"/>
    <property type="match status" value="1"/>
</dbReference>
<accession>A0A3N4DZU7</accession>
<reference evidence="12 14" key="1">
    <citation type="submission" date="2018-11" db="EMBL/GenBank/DDBJ databases">
        <title>Shewanella sp. M2.</title>
        <authorList>
            <person name="Hwang Y.J."/>
            <person name="Hwang C.Y."/>
        </authorList>
    </citation>
    <scope>NUCLEOTIDE SEQUENCE [LARGE SCALE GENOMIC DNA]</scope>
    <source>
        <strain evidence="12 14">M2</strain>
    </source>
</reference>
<dbReference type="AlphaFoldDB" id="A0A3N4DZU7"/>
<dbReference type="GO" id="GO:0050380">
    <property type="term" value="F:undecaprenyl-diphosphatase activity"/>
    <property type="evidence" value="ECO:0007669"/>
    <property type="project" value="UniProtKB-EC"/>
</dbReference>
<evidence type="ECO:0000313" key="12">
    <source>
        <dbReference type="EMBL" id="AZG33811.1"/>
    </source>
</evidence>
<keyword evidence="6 10" id="KW-1133">Transmembrane helix</keyword>
<reference evidence="13" key="3">
    <citation type="submission" date="2018-11" db="EMBL/GenBank/DDBJ databases">
        <authorList>
            <person name="Hwang Y.J."/>
            <person name="Hwang C.Y."/>
        </authorList>
    </citation>
    <scope>NUCLEOTIDE SEQUENCE</scope>
    <source>
        <strain evidence="13">R106</strain>
    </source>
</reference>
<evidence type="ECO:0000313" key="14">
    <source>
        <dbReference type="Proteomes" id="UP000273778"/>
    </source>
</evidence>
<gene>
    <name evidence="13" type="ORF">EGC77_20170</name>
    <name evidence="12" type="ORF">EGC80_01960</name>
</gene>
<evidence type="ECO:0000313" key="15">
    <source>
        <dbReference type="Proteomes" id="UP000278855"/>
    </source>
</evidence>
<keyword evidence="3" id="KW-1003">Cell membrane</keyword>
<evidence type="ECO:0000256" key="8">
    <source>
        <dbReference type="ARBA" id="ARBA00032707"/>
    </source>
</evidence>
<dbReference type="PANTHER" id="PTHR14969">
    <property type="entry name" value="SPHINGOSINE-1-PHOSPHATE PHOSPHOHYDROLASE"/>
    <property type="match status" value="1"/>
</dbReference>
<sequence>MKMNISQLDKYWFYWIVQFSRDNGLNQAAKRVSATGDGHYYVYLSVALLFFHPNGQYFFNLVLGSFVVEFPLYLLLKNSIRRHRPCHALVGFESGFEPSDKFSLPSGHTAGAFVLASVVELVFPALAPIAFAWACFVGSSRIALGVHYPLDIIAGAGLGMGSVLLVEQLMF</sequence>
<dbReference type="EMBL" id="RKKB01000023">
    <property type="protein sequence ID" value="RPA22954.1"/>
    <property type="molecule type" value="Genomic_DNA"/>
</dbReference>
<keyword evidence="5" id="KW-0378">Hydrolase</keyword>
<evidence type="ECO:0000256" key="1">
    <source>
        <dbReference type="ARBA" id="ARBA00004651"/>
    </source>
</evidence>
<evidence type="ECO:0000313" key="13">
    <source>
        <dbReference type="EMBL" id="RPA22954.1"/>
    </source>
</evidence>
<feature type="transmembrane region" description="Helical" evidence="10">
    <location>
        <begin position="110"/>
        <end position="134"/>
    </location>
</feature>
<dbReference type="SMART" id="SM00014">
    <property type="entry name" value="acidPPc"/>
    <property type="match status" value="1"/>
</dbReference>
<evidence type="ECO:0000256" key="5">
    <source>
        <dbReference type="ARBA" id="ARBA00022801"/>
    </source>
</evidence>
<evidence type="ECO:0000256" key="4">
    <source>
        <dbReference type="ARBA" id="ARBA00022692"/>
    </source>
</evidence>
<evidence type="ECO:0000256" key="10">
    <source>
        <dbReference type="SAM" id="Phobius"/>
    </source>
</evidence>
<keyword evidence="7 10" id="KW-0472">Membrane</keyword>
<name>A0A3N4DZU7_9GAMM</name>
<proteinExistence type="predicted"/>
<dbReference type="RefSeq" id="WP_101032953.1">
    <property type="nucleotide sequence ID" value="NZ_CP034073.1"/>
</dbReference>
<dbReference type="PANTHER" id="PTHR14969:SF62">
    <property type="entry name" value="DECAPRENYLPHOSPHORYL-5-PHOSPHORIBOSE PHOSPHATASE RV3807C-RELATED"/>
    <property type="match status" value="1"/>
</dbReference>
<comment type="catalytic activity">
    <reaction evidence="9">
        <text>di-trans,octa-cis-undecaprenyl diphosphate + H2O = di-trans,octa-cis-undecaprenyl phosphate + phosphate + H(+)</text>
        <dbReference type="Rhea" id="RHEA:28094"/>
        <dbReference type="ChEBI" id="CHEBI:15377"/>
        <dbReference type="ChEBI" id="CHEBI:15378"/>
        <dbReference type="ChEBI" id="CHEBI:43474"/>
        <dbReference type="ChEBI" id="CHEBI:58405"/>
        <dbReference type="ChEBI" id="CHEBI:60392"/>
        <dbReference type="EC" id="3.6.1.27"/>
    </reaction>
</comment>
<evidence type="ECO:0000259" key="11">
    <source>
        <dbReference type="SMART" id="SM00014"/>
    </source>
</evidence>
<keyword evidence="4 10" id="KW-0812">Transmembrane</keyword>
<dbReference type="Proteomes" id="UP000273778">
    <property type="component" value="Chromosome"/>
</dbReference>
<evidence type="ECO:0000256" key="2">
    <source>
        <dbReference type="ARBA" id="ARBA00012374"/>
    </source>
</evidence>
<reference evidence="15" key="2">
    <citation type="submission" date="2018-11" db="EMBL/GenBank/DDBJ databases">
        <title>Shewanella sp. R106.</title>
        <authorList>
            <person name="Hwang Y.J."/>
            <person name="Hwang C.Y."/>
        </authorList>
    </citation>
    <scope>NUCLEOTIDE SEQUENCE [LARGE SCALE GENOMIC DNA]</scope>
    <source>
        <strain evidence="15">R106</strain>
    </source>
</reference>
<dbReference type="GO" id="GO:0005886">
    <property type="term" value="C:plasma membrane"/>
    <property type="evidence" value="ECO:0007669"/>
    <property type="project" value="UniProtKB-SubCell"/>
</dbReference>
<evidence type="ECO:0000256" key="6">
    <source>
        <dbReference type="ARBA" id="ARBA00022989"/>
    </source>
</evidence>
<dbReference type="CDD" id="cd01610">
    <property type="entry name" value="PAP2_like"/>
    <property type="match status" value="1"/>
</dbReference>
<feature type="transmembrane region" description="Helical" evidence="10">
    <location>
        <begin position="146"/>
        <end position="166"/>
    </location>
</feature>
<dbReference type="Pfam" id="PF01569">
    <property type="entry name" value="PAP2"/>
    <property type="match status" value="1"/>
</dbReference>
<keyword evidence="14" id="KW-1185">Reference proteome</keyword>
<evidence type="ECO:0000256" key="3">
    <source>
        <dbReference type="ARBA" id="ARBA00022475"/>
    </source>
</evidence>
<protein>
    <recommendedName>
        <fullName evidence="2">undecaprenyl-diphosphate phosphatase</fullName>
        <ecNumber evidence="2">3.6.1.27</ecNumber>
    </recommendedName>
    <alternativeName>
        <fullName evidence="8">Undecaprenyl pyrophosphate phosphatase</fullName>
    </alternativeName>
</protein>
<evidence type="ECO:0000256" key="7">
    <source>
        <dbReference type="ARBA" id="ARBA00023136"/>
    </source>
</evidence>
<dbReference type="InterPro" id="IPR036938">
    <property type="entry name" value="PAP2/HPO_sf"/>
</dbReference>
<dbReference type="Proteomes" id="UP000278855">
    <property type="component" value="Unassembled WGS sequence"/>
</dbReference>